<comment type="subcellular location">
    <subcellularLocation>
        <location evidence="1">Membrane</location>
    </subcellularLocation>
</comment>
<dbReference type="Gene3D" id="1.20.1070.10">
    <property type="entry name" value="Rhodopsin 7-helix transmembrane proteins"/>
    <property type="match status" value="1"/>
</dbReference>
<dbReference type="PROSITE" id="PS00237">
    <property type="entry name" value="G_PROTEIN_RECEP_F1_1"/>
    <property type="match status" value="1"/>
</dbReference>
<evidence type="ECO:0000256" key="5">
    <source>
        <dbReference type="RuleBase" id="RU000688"/>
    </source>
</evidence>
<dbReference type="PANTHER" id="PTHR45698:SF1">
    <property type="entry name" value="TRACE AMINE-ASSOCIATED RECEPTOR 13C-LIKE"/>
    <property type="match status" value="1"/>
</dbReference>
<organism evidence="8 9">
    <name type="scientific">Exaiptasia diaphana</name>
    <name type="common">Tropical sea anemone</name>
    <name type="synonym">Aiptasia pulchella</name>
    <dbReference type="NCBI Taxonomy" id="2652724"/>
    <lineage>
        <taxon>Eukaryota</taxon>
        <taxon>Metazoa</taxon>
        <taxon>Cnidaria</taxon>
        <taxon>Anthozoa</taxon>
        <taxon>Hexacorallia</taxon>
        <taxon>Actiniaria</taxon>
        <taxon>Aiptasiidae</taxon>
        <taxon>Exaiptasia</taxon>
    </lineage>
</organism>
<dbReference type="PANTHER" id="PTHR45698">
    <property type="entry name" value="TRACE AMINE-ASSOCIATED RECEPTOR 19N-RELATED"/>
    <property type="match status" value="1"/>
</dbReference>
<feature type="transmembrane region" description="Helical" evidence="6">
    <location>
        <begin position="89"/>
        <end position="109"/>
    </location>
</feature>
<keyword evidence="9" id="KW-1185">Reference proteome</keyword>
<evidence type="ECO:0000256" key="3">
    <source>
        <dbReference type="ARBA" id="ARBA00022989"/>
    </source>
</evidence>
<name>A0A913XQA0_EXADI</name>
<dbReference type="InterPro" id="IPR017452">
    <property type="entry name" value="GPCR_Rhodpsn_7TM"/>
</dbReference>
<evidence type="ECO:0000313" key="9">
    <source>
        <dbReference type="Proteomes" id="UP000887567"/>
    </source>
</evidence>
<feature type="transmembrane region" description="Helical" evidence="6">
    <location>
        <begin position="130"/>
        <end position="148"/>
    </location>
</feature>
<dbReference type="GO" id="GO:0004930">
    <property type="term" value="F:G protein-coupled receptor activity"/>
    <property type="evidence" value="ECO:0007669"/>
    <property type="project" value="UniProtKB-KW"/>
</dbReference>
<dbReference type="Proteomes" id="UP000887567">
    <property type="component" value="Unplaced"/>
</dbReference>
<dbReference type="AlphaFoldDB" id="A0A913XQA0"/>
<evidence type="ECO:0000256" key="4">
    <source>
        <dbReference type="ARBA" id="ARBA00023136"/>
    </source>
</evidence>
<dbReference type="SUPFAM" id="SSF81321">
    <property type="entry name" value="Family A G protein-coupled receptor-like"/>
    <property type="match status" value="1"/>
</dbReference>
<keyword evidence="5" id="KW-0807">Transducer</keyword>
<evidence type="ECO:0000313" key="8">
    <source>
        <dbReference type="EnsemblMetazoa" id="XP_020907568.1"/>
    </source>
</evidence>
<comment type="similarity">
    <text evidence="5">Belongs to the G-protein coupled receptor 1 family.</text>
</comment>
<feature type="transmembrane region" description="Helical" evidence="6">
    <location>
        <begin position="174"/>
        <end position="197"/>
    </location>
</feature>
<evidence type="ECO:0000259" key="7">
    <source>
        <dbReference type="PROSITE" id="PS50262"/>
    </source>
</evidence>
<keyword evidence="5" id="KW-0675">Receptor</keyword>
<dbReference type="PRINTS" id="PR00237">
    <property type="entry name" value="GPCRRHODOPSN"/>
</dbReference>
<proteinExistence type="inferred from homology"/>
<evidence type="ECO:0000256" key="1">
    <source>
        <dbReference type="ARBA" id="ARBA00004370"/>
    </source>
</evidence>
<feature type="domain" description="G-protein coupled receptors family 1 profile" evidence="7">
    <location>
        <begin position="23"/>
        <end position="279"/>
    </location>
</feature>
<feature type="transmembrane region" description="Helical" evidence="6">
    <location>
        <begin position="228"/>
        <end position="251"/>
    </location>
</feature>
<feature type="transmembrane region" description="Helical" evidence="6">
    <location>
        <begin position="43"/>
        <end position="69"/>
    </location>
</feature>
<dbReference type="GO" id="GO:0016020">
    <property type="term" value="C:membrane"/>
    <property type="evidence" value="ECO:0007669"/>
    <property type="project" value="UniProtKB-SubCell"/>
</dbReference>
<accession>A0A913XQA0</accession>
<keyword evidence="4 6" id="KW-0472">Membrane</keyword>
<protein>
    <recommendedName>
        <fullName evidence="7">G-protein coupled receptors family 1 profile domain-containing protein</fullName>
    </recommendedName>
</protein>
<dbReference type="RefSeq" id="XP_020907568.1">
    <property type="nucleotide sequence ID" value="XM_021051909.2"/>
</dbReference>
<sequence>MKVDHKIILAVLIGILAFINIIGNALTCIVVKRTRSLHIPMYYLLVNLCVANIIMAMFSVAMYIFSLLYQHPNGIVGNYLCKFVTGETIFWIGGFTSGFSLAVIAYERYRAVVNPHDLSARRLNPKRLKIVLVICWGGAVLLNIPHLYTSQVREIDGQPVGCTEKWEGKIEGKVWSIVLVFITFLSPLAAVTLLYSLTVHHLFKGQRQIVDISQLAVTKVRKKITVNLIAITVLFALCWTLDGVTYIYIQFHSSQQMTVTRKIAILLVCLNSAMHPFLCAFTSQDIRRALKRIICRGTLNSVDTRADFQRTSRRLANSQNASKLDHIDTWITG</sequence>
<evidence type="ECO:0000256" key="2">
    <source>
        <dbReference type="ARBA" id="ARBA00022692"/>
    </source>
</evidence>
<feature type="transmembrane region" description="Helical" evidence="6">
    <location>
        <begin position="6"/>
        <end position="31"/>
    </location>
</feature>
<dbReference type="OrthoDB" id="9891208at2759"/>
<keyword evidence="5" id="KW-0297">G-protein coupled receptor</keyword>
<dbReference type="InterPro" id="IPR000276">
    <property type="entry name" value="GPCR_Rhodpsn"/>
</dbReference>
<dbReference type="Pfam" id="PF00001">
    <property type="entry name" value="7tm_1"/>
    <property type="match status" value="1"/>
</dbReference>
<dbReference type="EnsemblMetazoa" id="XM_021051909.2">
    <property type="protein sequence ID" value="XP_020907568.1"/>
    <property type="gene ID" value="LOC110245619"/>
</dbReference>
<keyword evidence="3 6" id="KW-1133">Transmembrane helix</keyword>
<dbReference type="SMART" id="SM01381">
    <property type="entry name" value="7TM_GPCR_Srsx"/>
    <property type="match status" value="1"/>
</dbReference>
<dbReference type="KEGG" id="epa:110245619"/>
<feature type="transmembrane region" description="Helical" evidence="6">
    <location>
        <begin position="263"/>
        <end position="282"/>
    </location>
</feature>
<evidence type="ECO:0000256" key="6">
    <source>
        <dbReference type="SAM" id="Phobius"/>
    </source>
</evidence>
<keyword evidence="2 5" id="KW-0812">Transmembrane</keyword>
<dbReference type="CDD" id="cd00637">
    <property type="entry name" value="7tm_classA_rhodopsin-like"/>
    <property type="match status" value="1"/>
</dbReference>
<dbReference type="PROSITE" id="PS50262">
    <property type="entry name" value="G_PROTEIN_RECEP_F1_2"/>
    <property type="match status" value="1"/>
</dbReference>
<reference evidence="8" key="1">
    <citation type="submission" date="2022-11" db="UniProtKB">
        <authorList>
            <consortium name="EnsemblMetazoa"/>
        </authorList>
    </citation>
    <scope>IDENTIFICATION</scope>
</reference>
<dbReference type="GeneID" id="110245619"/>